<name>A0A2H0TPX2_9BACT</name>
<dbReference type="AlphaFoldDB" id="A0A2H0TPX2"/>
<accession>A0A2H0TPX2</accession>
<protein>
    <recommendedName>
        <fullName evidence="3">Capsular biosynthesis protein</fullName>
    </recommendedName>
</protein>
<dbReference type="GO" id="GO:0015774">
    <property type="term" value="P:polysaccharide transport"/>
    <property type="evidence" value="ECO:0007669"/>
    <property type="project" value="InterPro"/>
</dbReference>
<evidence type="ECO:0000313" key="1">
    <source>
        <dbReference type="EMBL" id="PIR74184.1"/>
    </source>
</evidence>
<reference evidence="2" key="1">
    <citation type="submission" date="2017-09" db="EMBL/GenBank/DDBJ databases">
        <title>Depth-based differentiation of microbial function through sediment-hosted aquifers and enrichment of novel symbionts in the deep terrestrial subsurface.</title>
        <authorList>
            <person name="Probst A.J."/>
            <person name="Ladd B."/>
            <person name="Jarett J.K."/>
            <person name="Geller-Mcgrath D.E."/>
            <person name="Sieber C.M.K."/>
            <person name="Emerson J.B."/>
            <person name="Anantharaman K."/>
            <person name="Thomas B.C."/>
            <person name="Malmstrom R."/>
            <person name="Stieglmeier M."/>
            <person name="Klingl A."/>
            <person name="Woyke T."/>
            <person name="Ryan C.M."/>
            <person name="Banfield J.F."/>
        </authorList>
    </citation>
    <scope>NUCLEOTIDE SEQUENCE [LARGE SCALE GENOMIC DNA]</scope>
</reference>
<evidence type="ECO:0008006" key="3">
    <source>
        <dbReference type="Google" id="ProtNLM"/>
    </source>
</evidence>
<comment type="caution">
    <text evidence="1">The sequence shown here is derived from an EMBL/GenBank/DDBJ whole genome shotgun (WGS) entry which is preliminary data.</text>
</comment>
<sequence length="478" mass="55074">MKLFLIWAANRSEISGLIDGLQQDGHEILYWVGTQASEEEVPQGTVFHSHIDAWDGLPAKNVDVYDFPPPSKALIDSMHRTESLVLTMMNKRFDTDCVDKRRHRYYIMLQYWHGLLEKHKPDAIIFPTVPHTVYNYILYALAKRAGIKTIMFEDSWVSDRLLTYCDWEQGSPLLQEKIALYDHTTIQSEDLSRDIGDYYQKQTDSTVDSTPIYMTHWKKQFTGVKPFIKKIKKLIKSILDGSIIQRGPRYFVKQFKPNLEKEYARVVELHPDLDHAYVYVPLNFQPERTTSPQGDIFVDQTLMIETLAASLPKGWRVYVKEHPSQWWLRSGTAYSSNRYPGYYKQLAQIPRVQLVPIHMNSFTLSEKAKAVATVTGTAGWEATIRKKPVLIFGYPWYRDFPKLFRIADVESCKAALRSIADGFSVTEQDVLRFLKAFDDATVHAYVEGFVDKISELSFEESMAELTGIIVGELKASDL</sequence>
<dbReference type="InterPro" id="IPR007833">
    <property type="entry name" value="Capsule_polysaccharide_synth"/>
</dbReference>
<proteinExistence type="predicted"/>
<dbReference type="Pfam" id="PF05159">
    <property type="entry name" value="Capsule_synth"/>
    <property type="match status" value="1"/>
</dbReference>
<organism evidence="1 2">
    <name type="scientific">Candidatus Magasanikbacteria bacterium CG10_big_fil_rev_8_21_14_0_10_47_10</name>
    <dbReference type="NCBI Taxonomy" id="1974652"/>
    <lineage>
        <taxon>Bacteria</taxon>
        <taxon>Candidatus Magasanikiibacteriota</taxon>
    </lineage>
</organism>
<dbReference type="EMBL" id="PFCB01000028">
    <property type="protein sequence ID" value="PIR74184.1"/>
    <property type="molecule type" value="Genomic_DNA"/>
</dbReference>
<evidence type="ECO:0000313" key="2">
    <source>
        <dbReference type="Proteomes" id="UP000230154"/>
    </source>
</evidence>
<dbReference type="Proteomes" id="UP000230154">
    <property type="component" value="Unassembled WGS sequence"/>
</dbReference>
<dbReference type="GO" id="GO:0000271">
    <property type="term" value="P:polysaccharide biosynthetic process"/>
    <property type="evidence" value="ECO:0007669"/>
    <property type="project" value="InterPro"/>
</dbReference>
<gene>
    <name evidence="1" type="ORF">COU35_03950</name>
</gene>